<dbReference type="AlphaFoldDB" id="A0ABD3G4Q8"/>
<reference evidence="1 2" key="1">
    <citation type="submission" date="2024-09" db="EMBL/GenBank/DDBJ databases">
        <title>Genome sequencing and assembly of Phytophthora oleae, isolate VK10A, causative agent of rot of olive drupes.</title>
        <authorList>
            <person name="Conti Taguali S."/>
            <person name="Riolo M."/>
            <person name="La Spada F."/>
            <person name="Cacciola S.O."/>
            <person name="Dionisio G."/>
        </authorList>
    </citation>
    <scope>NUCLEOTIDE SEQUENCE [LARGE SCALE GENOMIC DNA]</scope>
    <source>
        <strain evidence="1 2">VK10A</strain>
    </source>
</reference>
<protein>
    <submittedName>
        <fullName evidence="1">Uncharacterized protein</fullName>
    </submittedName>
</protein>
<name>A0ABD3G4Q8_9STRA</name>
<gene>
    <name evidence="1" type="ORF">V7S43_002094</name>
</gene>
<dbReference type="EMBL" id="JBIMZQ010000003">
    <property type="protein sequence ID" value="KAL3672804.1"/>
    <property type="molecule type" value="Genomic_DNA"/>
</dbReference>
<dbReference type="Proteomes" id="UP001632037">
    <property type="component" value="Unassembled WGS sequence"/>
</dbReference>
<keyword evidence="2" id="KW-1185">Reference proteome</keyword>
<evidence type="ECO:0000313" key="1">
    <source>
        <dbReference type="EMBL" id="KAL3672804.1"/>
    </source>
</evidence>
<organism evidence="1 2">
    <name type="scientific">Phytophthora oleae</name>
    <dbReference type="NCBI Taxonomy" id="2107226"/>
    <lineage>
        <taxon>Eukaryota</taxon>
        <taxon>Sar</taxon>
        <taxon>Stramenopiles</taxon>
        <taxon>Oomycota</taxon>
        <taxon>Peronosporomycetes</taxon>
        <taxon>Peronosporales</taxon>
        <taxon>Peronosporaceae</taxon>
        <taxon>Phytophthora</taxon>
    </lineage>
</organism>
<comment type="caution">
    <text evidence="1">The sequence shown here is derived from an EMBL/GenBank/DDBJ whole genome shotgun (WGS) entry which is preliminary data.</text>
</comment>
<sequence>MYDTEDDRRGIQQERISKVASATGTPVESLSVIVCSLVFHINSENENDTESSELYKSYLEDGICPDDAGKQVTGDLLHGGHTYEEDSVTKKICYTTYQVGSDEAIIKP</sequence>
<evidence type="ECO:0000313" key="2">
    <source>
        <dbReference type="Proteomes" id="UP001632037"/>
    </source>
</evidence>
<proteinExistence type="predicted"/>
<accession>A0ABD3G4Q8</accession>